<keyword evidence="3" id="KW-0547">Nucleotide-binding</keyword>
<proteinExistence type="predicted"/>
<dbReference type="EMBL" id="JXAL01000027">
    <property type="protein sequence ID" value="KIL34684.1"/>
    <property type="molecule type" value="Genomic_DNA"/>
</dbReference>
<dbReference type="CDD" id="cd03215">
    <property type="entry name" value="ABC_Carb_Monos_II"/>
    <property type="match status" value="1"/>
</dbReference>
<dbReference type="CDD" id="cd03216">
    <property type="entry name" value="ABC_Carb_Monos_I"/>
    <property type="match status" value="1"/>
</dbReference>
<comment type="caution">
    <text evidence="6">The sequence shown here is derived from an EMBL/GenBank/DDBJ whole genome shotgun (WGS) entry which is preliminary data.</text>
</comment>
<feature type="domain" description="ABC transporter" evidence="5">
    <location>
        <begin position="5"/>
        <end position="242"/>
    </location>
</feature>
<dbReference type="Pfam" id="PF00005">
    <property type="entry name" value="ABC_tran"/>
    <property type="match status" value="2"/>
</dbReference>
<dbReference type="InterPro" id="IPR003593">
    <property type="entry name" value="AAA+_ATPase"/>
</dbReference>
<evidence type="ECO:0000256" key="1">
    <source>
        <dbReference type="ARBA" id="ARBA00022448"/>
    </source>
</evidence>
<keyword evidence="2" id="KW-0677">Repeat</keyword>
<evidence type="ECO:0000256" key="2">
    <source>
        <dbReference type="ARBA" id="ARBA00022737"/>
    </source>
</evidence>
<keyword evidence="1" id="KW-0813">Transport</keyword>
<dbReference type="InterPro" id="IPR050107">
    <property type="entry name" value="ABC_carbohydrate_import_ATPase"/>
</dbReference>
<dbReference type="SUPFAM" id="SSF52540">
    <property type="entry name" value="P-loop containing nucleoside triphosphate hydrolases"/>
    <property type="match status" value="2"/>
</dbReference>
<keyword evidence="4" id="KW-0067">ATP-binding</keyword>
<dbReference type="Gene3D" id="3.40.50.300">
    <property type="entry name" value="P-loop containing nucleotide triphosphate hydrolases"/>
    <property type="match status" value="2"/>
</dbReference>
<gene>
    <name evidence="6" type="ORF">SD71_18150</name>
</gene>
<evidence type="ECO:0000259" key="5">
    <source>
        <dbReference type="PROSITE" id="PS50893"/>
    </source>
</evidence>
<dbReference type="InterPro" id="IPR017871">
    <property type="entry name" value="ABC_transporter-like_CS"/>
</dbReference>
<keyword evidence="7" id="KW-1185">Reference proteome</keyword>
<dbReference type="RefSeq" id="WP_041066390.1">
    <property type="nucleotide sequence ID" value="NZ_JXAL01000027.1"/>
</dbReference>
<dbReference type="PANTHER" id="PTHR43790">
    <property type="entry name" value="CARBOHYDRATE TRANSPORT ATP-BINDING PROTEIN MG119-RELATED"/>
    <property type="match status" value="1"/>
</dbReference>
<dbReference type="InterPro" id="IPR027417">
    <property type="entry name" value="P-loop_NTPase"/>
</dbReference>
<evidence type="ECO:0000256" key="4">
    <source>
        <dbReference type="ARBA" id="ARBA00022840"/>
    </source>
</evidence>
<protein>
    <recommendedName>
        <fullName evidence="5">ABC transporter domain-containing protein</fullName>
    </recommendedName>
</protein>
<dbReference type="PANTHER" id="PTHR43790:SF9">
    <property type="entry name" value="GALACTOFURANOSE TRANSPORTER ATP-BINDING PROTEIN YTFR"/>
    <property type="match status" value="1"/>
</dbReference>
<dbReference type="PROSITE" id="PS50893">
    <property type="entry name" value="ABC_TRANSPORTER_2"/>
    <property type="match status" value="2"/>
</dbReference>
<reference evidence="6 7" key="1">
    <citation type="submission" date="2014-12" db="EMBL/GenBank/DDBJ databases">
        <title>Draft genome sequence of Cohnella kolymensis strain B-2846.</title>
        <authorList>
            <person name="Karlyshev A.V."/>
            <person name="Kudryashova E.B."/>
        </authorList>
    </citation>
    <scope>NUCLEOTIDE SEQUENCE [LARGE SCALE GENOMIC DNA]</scope>
    <source>
        <strain evidence="6 7">VKM B-2846</strain>
    </source>
</reference>
<feature type="domain" description="ABC transporter" evidence="5">
    <location>
        <begin position="252"/>
        <end position="501"/>
    </location>
</feature>
<dbReference type="SMART" id="SM00382">
    <property type="entry name" value="AAA"/>
    <property type="match status" value="2"/>
</dbReference>
<evidence type="ECO:0000313" key="7">
    <source>
        <dbReference type="Proteomes" id="UP000054526"/>
    </source>
</evidence>
<organism evidence="6 7">
    <name type="scientific">Cohnella kolymensis</name>
    <dbReference type="NCBI Taxonomy" id="1590652"/>
    <lineage>
        <taxon>Bacteria</taxon>
        <taxon>Bacillati</taxon>
        <taxon>Bacillota</taxon>
        <taxon>Bacilli</taxon>
        <taxon>Bacillales</taxon>
        <taxon>Paenibacillaceae</taxon>
        <taxon>Cohnella</taxon>
    </lineage>
</organism>
<dbReference type="Proteomes" id="UP000054526">
    <property type="component" value="Unassembled WGS sequence"/>
</dbReference>
<sequence length="504" mass="55901">MPHLLELVDISKSFGGTHALKSVSISLQAGKLHAIVGENGAGKSTLIKTIMGVHQPDAGQMFVEGEPVKIANPSVARKLGFSAVFQDPLTYPHLSVLENIFLTDPILNKMGNLDFAAMERKIKPYCEQLGFDVKLLHREIRTLRLGHRQLVTILKALVEDARLIIFDEPTAILSAGEIDHLFKIIDYLKKNNRAVVYISHRLEELMRIADEATILTDGRTVGHRTKEELSIDDLLTKMSGKDMRDYQPDVRLSKPDGSRQPVVEVKQLGKQGQFENIDMQIWPGEVLGVYGQVGAGRSEVALSMFGMRAADRGEVWIEGRKVKIKHPKDAISKGIGYLPEDRKSQGVFSFQSISNNLISVVFRKLRGPLFSLNRRKTNELMEKYQKILSIKYGAPSDPISSLSGGNQQKVVLGRWMAEDLKLLILDEPTQGVDVMTKRQIHDLIKSLAAEGLAVLVISSDLPELLSVSSRILVMNRGRIVAEYDETQDDLAQKLLSSAVGIGGK</sequence>
<name>A0ABR5A0T8_9BACL</name>
<evidence type="ECO:0000256" key="3">
    <source>
        <dbReference type="ARBA" id="ARBA00022741"/>
    </source>
</evidence>
<evidence type="ECO:0000313" key="6">
    <source>
        <dbReference type="EMBL" id="KIL34684.1"/>
    </source>
</evidence>
<dbReference type="PROSITE" id="PS00211">
    <property type="entry name" value="ABC_TRANSPORTER_1"/>
    <property type="match status" value="1"/>
</dbReference>
<dbReference type="InterPro" id="IPR003439">
    <property type="entry name" value="ABC_transporter-like_ATP-bd"/>
</dbReference>
<accession>A0ABR5A0T8</accession>